<dbReference type="Proteomes" id="UP000183987">
    <property type="component" value="Unassembled WGS sequence"/>
</dbReference>
<dbReference type="PANTHER" id="PTHR30469:SF11">
    <property type="entry name" value="BLL4320 PROTEIN"/>
    <property type="match status" value="1"/>
</dbReference>
<evidence type="ECO:0000259" key="2">
    <source>
        <dbReference type="Pfam" id="PF25917"/>
    </source>
</evidence>
<keyword evidence="6" id="KW-1185">Reference proteome</keyword>
<dbReference type="FunFam" id="2.40.30.170:FF:000010">
    <property type="entry name" value="Efflux RND transporter periplasmic adaptor subunit"/>
    <property type="match status" value="1"/>
</dbReference>
<dbReference type="RefSeq" id="WP_072856733.1">
    <property type="nucleotide sequence ID" value="NZ_FQUE01000003.1"/>
</dbReference>
<dbReference type="Pfam" id="PF25954">
    <property type="entry name" value="Beta-barrel_RND_2"/>
    <property type="match status" value="1"/>
</dbReference>
<accession>A0A1M4Y9Q5</accession>
<organism evidence="5 6">
    <name type="scientific">Loktanella atrilutea</name>
    <dbReference type="NCBI Taxonomy" id="366533"/>
    <lineage>
        <taxon>Bacteria</taxon>
        <taxon>Pseudomonadati</taxon>
        <taxon>Pseudomonadota</taxon>
        <taxon>Alphaproteobacteria</taxon>
        <taxon>Rhodobacterales</taxon>
        <taxon>Roseobacteraceae</taxon>
        <taxon>Loktanella</taxon>
    </lineage>
</organism>
<evidence type="ECO:0000313" key="5">
    <source>
        <dbReference type="EMBL" id="SHF02373.1"/>
    </source>
</evidence>
<sequence>MSLFKQCLIGLVVLAAALAAWIFYVPSARALLDRAGVTDLLGIPAQEAEAEAAPAGPRGGGGPARVISVPVAMGVLDDRISAIGDAQAIRSVTVRTETAGLVRRVAVDDGGTVAQGDILAELDDEAQQIAVSNAQVMLDDAQAELERQTQLRQTGASAAVTFQAAQLAVKTAELAVRQADFDLSQRTVRAPIAGRIGLLAVEEGARIATQDAIGVITDQSQMLIDFSLPERVIGQIAVGQKIRLTPLARPDQTLEGRIRAIDNVVDLASRTLRVQGVVANDDDLLRSGMAFRVDLAFEGDPYPVIDPLALQWSNEGSYVWAVRDGAAARVPVVIRQRNADDILVEADLTEGEDVITEGVQTLRDGAPVEIVPSDAARAAVNPAEPPPTAD</sequence>
<name>A0A1M4Y9Q5_LOKAT</name>
<dbReference type="InterPro" id="IPR058637">
    <property type="entry name" value="YknX-like_C"/>
</dbReference>
<dbReference type="EMBL" id="FQUE01000003">
    <property type="protein sequence ID" value="SHF02373.1"/>
    <property type="molecule type" value="Genomic_DNA"/>
</dbReference>
<dbReference type="Gene3D" id="2.40.30.170">
    <property type="match status" value="1"/>
</dbReference>
<dbReference type="NCBIfam" id="TIGR01730">
    <property type="entry name" value="RND_mfp"/>
    <property type="match status" value="1"/>
</dbReference>
<dbReference type="InterPro" id="IPR006143">
    <property type="entry name" value="RND_pump_MFP"/>
</dbReference>
<dbReference type="GO" id="GO:1990281">
    <property type="term" value="C:efflux pump complex"/>
    <property type="evidence" value="ECO:0007669"/>
    <property type="project" value="TreeGrafter"/>
</dbReference>
<protein>
    <submittedName>
        <fullName evidence="5">RND family efflux transporter, MFP subunit</fullName>
    </submittedName>
</protein>
<dbReference type="GO" id="GO:0015562">
    <property type="term" value="F:efflux transmembrane transporter activity"/>
    <property type="evidence" value="ECO:0007669"/>
    <property type="project" value="TreeGrafter"/>
</dbReference>
<proteinExistence type="inferred from homology"/>
<evidence type="ECO:0000259" key="3">
    <source>
        <dbReference type="Pfam" id="PF25954"/>
    </source>
</evidence>
<evidence type="ECO:0000259" key="4">
    <source>
        <dbReference type="Pfam" id="PF25989"/>
    </source>
</evidence>
<dbReference type="Gene3D" id="2.40.50.100">
    <property type="match status" value="1"/>
</dbReference>
<feature type="domain" description="CusB-like beta-barrel" evidence="3">
    <location>
        <begin position="225"/>
        <end position="296"/>
    </location>
</feature>
<feature type="domain" description="Multidrug resistance protein MdtA-like barrel-sandwich hybrid" evidence="2">
    <location>
        <begin position="90"/>
        <end position="219"/>
    </location>
</feature>
<dbReference type="InterPro" id="IPR058792">
    <property type="entry name" value="Beta-barrel_RND_2"/>
</dbReference>
<evidence type="ECO:0000256" key="1">
    <source>
        <dbReference type="ARBA" id="ARBA00009477"/>
    </source>
</evidence>
<feature type="domain" description="YknX-like C-terminal permuted SH3-like" evidence="4">
    <location>
        <begin position="313"/>
        <end position="370"/>
    </location>
</feature>
<dbReference type="InterPro" id="IPR058625">
    <property type="entry name" value="MdtA-like_BSH"/>
</dbReference>
<evidence type="ECO:0000313" key="6">
    <source>
        <dbReference type="Proteomes" id="UP000183987"/>
    </source>
</evidence>
<dbReference type="OrthoDB" id="9806939at2"/>
<dbReference type="Pfam" id="PF25989">
    <property type="entry name" value="YknX_C"/>
    <property type="match status" value="1"/>
</dbReference>
<dbReference type="PANTHER" id="PTHR30469">
    <property type="entry name" value="MULTIDRUG RESISTANCE PROTEIN MDTA"/>
    <property type="match status" value="1"/>
</dbReference>
<dbReference type="Pfam" id="PF25917">
    <property type="entry name" value="BSH_RND"/>
    <property type="match status" value="1"/>
</dbReference>
<reference evidence="6" key="1">
    <citation type="submission" date="2016-11" db="EMBL/GenBank/DDBJ databases">
        <authorList>
            <person name="Varghese N."/>
            <person name="Submissions S."/>
        </authorList>
    </citation>
    <scope>NUCLEOTIDE SEQUENCE [LARGE SCALE GENOMIC DNA]</scope>
    <source>
        <strain evidence="6">DSM 29326</strain>
    </source>
</reference>
<comment type="similarity">
    <text evidence="1">Belongs to the membrane fusion protein (MFP) (TC 8.A.1) family.</text>
</comment>
<dbReference type="SUPFAM" id="SSF111369">
    <property type="entry name" value="HlyD-like secretion proteins"/>
    <property type="match status" value="1"/>
</dbReference>
<gene>
    <name evidence="5" type="ORF">SAMN05444339_10344</name>
</gene>
<dbReference type="Gene3D" id="2.40.420.20">
    <property type="match status" value="1"/>
</dbReference>
<dbReference type="Gene3D" id="1.10.287.470">
    <property type="entry name" value="Helix hairpin bin"/>
    <property type="match status" value="1"/>
</dbReference>
<dbReference type="AlphaFoldDB" id="A0A1M4Y9Q5"/>
<dbReference type="STRING" id="366533.SAMN05444339_10344"/>